<keyword evidence="4" id="KW-1185">Reference proteome</keyword>
<evidence type="ECO:0000313" key="4">
    <source>
        <dbReference type="Proteomes" id="UP000614601"/>
    </source>
</evidence>
<dbReference type="GO" id="GO:0005634">
    <property type="term" value="C:nucleus"/>
    <property type="evidence" value="ECO:0007669"/>
    <property type="project" value="TreeGrafter"/>
</dbReference>
<gene>
    <name evidence="3" type="ORF">BOKJ2_LOCUS4942</name>
</gene>
<dbReference type="Pfam" id="PF04774">
    <property type="entry name" value="HABP4_PAI-RBP1"/>
    <property type="match status" value="1"/>
</dbReference>
<proteinExistence type="predicted"/>
<dbReference type="EMBL" id="CAJFCW020000002">
    <property type="protein sequence ID" value="CAG9099303.1"/>
    <property type="molecule type" value="Genomic_DNA"/>
</dbReference>
<feature type="compositionally biased region" description="Basic and acidic residues" evidence="1">
    <location>
        <begin position="177"/>
        <end position="189"/>
    </location>
</feature>
<feature type="compositionally biased region" description="Basic and acidic residues" evidence="1">
    <location>
        <begin position="248"/>
        <end position="260"/>
    </location>
</feature>
<feature type="compositionally biased region" description="Polar residues" evidence="1">
    <location>
        <begin position="1"/>
        <end position="11"/>
    </location>
</feature>
<feature type="domain" description="Hyaluronan/mRNA-binding protein" evidence="2">
    <location>
        <begin position="158"/>
        <end position="258"/>
    </location>
</feature>
<sequence length="364" mass="41897">MSTEYGVNVSNKFGFLDDDGTDPDELLARAAKEKKEKQRLAKVAAKTPVAVAPEPVKPVKENNENRRPGPRGNRGPRREGDVERSGEKRREFRPRRDGEDRPPRRDGEDRPPRRNFEDRPPRRDGEDRPRGPRKPREPREGETEPFDGERRQRRFENRRPRQDRVSGSDKTGVKAVPKKDGHGKGNWGDDKDEIVAETEQLNVSENKENGAEGEEKPQDIVEEVPEEEKEPPKLTLAEWKAQQAQAKQEFKTRKANEGADQKALQKFVPLKKDQEDDDEYEEVEEHIAPTKRQQSQKTVDIHVNFNDPSRRDNRERRNFNDRRQGGDRPQQRGPRQDNRQGGQRGGQRRGPQLDMAADFPALGA</sequence>
<dbReference type="InterPro" id="IPR006861">
    <property type="entry name" value="HABP4_PAIRBP1-bd"/>
</dbReference>
<comment type="caution">
    <text evidence="3">The sequence shown here is derived from an EMBL/GenBank/DDBJ whole genome shotgun (WGS) entry which is preliminary data.</text>
</comment>
<evidence type="ECO:0000259" key="2">
    <source>
        <dbReference type="SMART" id="SM01233"/>
    </source>
</evidence>
<dbReference type="GO" id="GO:0005737">
    <property type="term" value="C:cytoplasm"/>
    <property type="evidence" value="ECO:0007669"/>
    <property type="project" value="TreeGrafter"/>
</dbReference>
<feature type="compositionally biased region" description="Basic and acidic residues" evidence="1">
    <location>
        <begin position="26"/>
        <end position="39"/>
    </location>
</feature>
<dbReference type="EMBL" id="CAJFDH010000002">
    <property type="protein sequence ID" value="CAD5213141.1"/>
    <property type="molecule type" value="Genomic_DNA"/>
</dbReference>
<feature type="compositionally biased region" description="Low complexity" evidence="1">
    <location>
        <begin position="41"/>
        <end position="54"/>
    </location>
</feature>
<protein>
    <recommendedName>
        <fullName evidence="2">Hyaluronan/mRNA-binding protein domain-containing protein</fullName>
    </recommendedName>
</protein>
<feature type="compositionally biased region" description="Basic and acidic residues" evidence="1">
    <location>
        <begin position="205"/>
        <end position="219"/>
    </location>
</feature>
<dbReference type="PANTHER" id="PTHR12299">
    <property type="entry name" value="HYALURONIC ACID-BINDING PROTEIN 4"/>
    <property type="match status" value="1"/>
</dbReference>
<dbReference type="SMART" id="SM01233">
    <property type="entry name" value="HABP4_PAI-RBP1"/>
    <property type="match status" value="1"/>
</dbReference>
<dbReference type="Proteomes" id="UP000783686">
    <property type="component" value="Unassembled WGS sequence"/>
</dbReference>
<feature type="compositionally biased region" description="Acidic residues" evidence="1">
    <location>
        <begin position="220"/>
        <end position="229"/>
    </location>
</feature>
<dbReference type="OrthoDB" id="6022699at2759"/>
<accession>A0A811KAK6</accession>
<dbReference type="Gene3D" id="6.10.140.1040">
    <property type="match status" value="1"/>
</dbReference>
<evidence type="ECO:0000313" key="3">
    <source>
        <dbReference type="EMBL" id="CAD5213141.1"/>
    </source>
</evidence>
<organism evidence="3 4">
    <name type="scientific">Bursaphelenchus okinawaensis</name>
    <dbReference type="NCBI Taxonomy" id="465554"/>
    <lineage>
        <taxon>Eukaryota</taxon>
        <taxon>Metazoa</taxon>
        <taxon>Ecdysozoa</taxon>
        <taxon>Nematoda</taxon>
        <taxon>Chromadorea</taxon>
        <taxon>Rhabditida</taxon>
        <taxon>Tylenchina</taxon>
        <taxon>Tylenchomorpha</taxon>
        <taxon>Aphelenchoidea</taxon>
        <taxon>Aphelenchoididae</taxon>
        <taxon>Bursaphelenchus</taxon>
    </lineage>
</organism>
<feature type="compositionally biased region" description="Low complexity" evidence="1">
    <location>
        <begin position="237"/>
        <end position="247"/>
    </location>
</feature>
<evidence type="ECO:0000256" key="1">
    <source>
        <dbReference type="SAM" id="MobiDB-lite"/>
    </source>
</evidence>
<reference evidence="3" key="1">
    <citation type="submission" date="2020-09" db="EMBL/GenBank/DDBJ databases">
        <authorList>
            <person name="Kikuchi T."/>
        </authorList>
    </citation>
    <scope>NUCLEOTIDE SEQUENCE</scope>
    <source>
        <strain evidence="3">SH1</strain>
    </source>
</reference>
<feature type="region of interest" description="Disordered" evidence="1">
    <location>
        <begin position="1"/>
        <end position="364"/>
    </location>
</feature>
<dbReference type="AlphaFoldDB" id="A0A811KAK6"/>
<feature type="compositionally biased region" description="Acidic residues" evidence="1">
    <location>
        <begin position="16"/>
        <end position="25"/>
    </location>
</feature>
<name>A0A811KAK6_9BILA</name>
<dbReference type="InterPro" id="IPR039764">
    <property type="entry name" value="HABP4/SERBP1-like"/>
</dbReference>
<feature type="compositionally biased region" description="Basic and acidic residues" evidence="1">
    <location>
        <begin position="57"/>
        <end position="67"/>
    </location>
</feature>
<dbReference type="PANTHER" id="PTHR12299:SF17">
    <property type="entry name" value="AT19571P-RELATED"/>
    <property type="match status" value="1"/>
</dbReference>
<feature type="compositionally biased region" description="Acidic residues" evidence="1">
    <location>
        <begin position="275"/>
        <end position="284"/>
    </location>
</feature>
<dbReference type="Proteomes" id="UP000614601">
    <property type="component" value="Unassembled WGS sequence"/>
</dbReference>
<feature type="compositionally biased region" description="Basic and acidic residues" evidence="1">
    <location>
        <begin position="76"/>
        <end position="167"/>
    </location>
</feature>
<feature type="compositionally biased region" description="Basic and acidic residues" evidence="1">
    <location>
        <begin position="308"/>
        <end position="338"/>
    </location>
</feature>
<dbReference type="GO" id="GO:0003723">
    <property type="term" value="F:RNA binding"/>
    <property type="evidence" value="ECO:0007669"/>
    <property type="project" value="InterPro"/>
</dbReference>